<dbReference type="GO" id="GO:0043021">
    <property type="term" value="F:ribonucleoprotein complex binding"/>
    <property type="evidence" value="ECO:0007669"/>
    <property type="project" value="TreeGrafter"/>
</dbReference>
<feature type="compositionally biased region" description="Basic residues" evidence="1">
    <location>
        <begin position="252"/>
        <end position="262"/>
    </location>
</feature>
<comment type="caution">
    <text evidence="3">The sequence shown here is derived from an EMBL/GenBank/DDBJ whole genome shotgun (WGS) entry which is preliminary data.</text>
</comment>
<dbReference type="InterPro" id="IPR040051">
    <property type="entry name" value="SECISBP2"/>
</dbReference>
<dbReference type="GO" id="GO:0005739">
    <property type="term" value="C:mitochondrion"/>
    <property type="evidence" value="ECO:0007669"/>
    <property type="project" value="TreeGrafter"/>
</dbReference>
<sequence length="779" mass="85639">MNTVYLGDRSCARNVFNKSTAMQRANGRQKQNSYRFKPRARDTPLDENVGASCSSSGNNARHETPGLNSNNNGSQKCAGGHSSTAIHSKDNKLPQGKPTSELYTTNQHPSQQPSPGPSRLYTKDSFIQPNKDSNAGRKLELSSPNDDKSTRFVRRPEENNRSSAPSASSSNMDKEGWQTIQRSRPVSTRTKTPSQKPSSQIPTGGGGQQRLVEQAALSGGSPPMKEATTKISSEPVVTPPNGSQNPVASNSAKKKNKKKKSALSKEERKKKREEEIFKELYKPKDSRVTLLNSDVFQKIKSGSSNTPSVSVGAFQFSPTPIPSQASVCDFPTLLHSASNLNESPQFKSFATALSMSSAILPPHACLKTGESIKVKTPSSAVLSPPCSSSASLLLLEESVKKPKLSKRLITVNICDMLETPRNRNGVANKQISRKSKHDRLSAIRDNPKLTVGNLLDSSGPVVIHRGKIKQKKKKPSKLKKSILQSREARKATVHLSLKVSPSESTDDEDKKIGSDLLKCDKLKDSGDEISCAGLDSITDLRHSVTSEESGTPPENKSEFLPENSDFSRLENSEAVPENSPKKSFKELIEEAEESSKTPPAIPASAIQLVKFQMHTRKFRDYCDMFVTKELHGLVIPLMQELHRLQDRIYKTDPIKLQTKRRFVNGIKEVLSSMRLRKVQLVILAPDIEPHSGDGGLDDKTSEVLSLAAEKNIPYIFSGNRYILGRCIKQTKSPVSAIAILDKQSVEDMFNKLLEAAESLREQYKVEFNTRIQAVMANGG</sequence>
<feature type="compositionally biased region" description="Polar residues" evidence="1">
    <location>
        <begin position="66"/>
        <end position="86"/>
    </location>
</feature>
<proteinExistence type="predicted"/>
<feature type="domain" description="Ribosomal protein eL8/eL30/eS12/Gadd45" evidence="2">
    <location>
        <begin position="651"/>
        <end position="747"/>
    </location>
</feature>
<dbReference type="GO" id="GO:0003730">
    <property type="term" value="F:mRNA 3'-UTR binding"/>
    <property type="evidence" value="ECO:0007669"/>
    <property type="project" value="TreeGrafter"/>
</dbReference>
<dbReference type="Pfam" id="PF01248">
    <property type="entry name" value="Ribosomal_L7Ae"/>
    <property type="match status" value="1"/>
</dbReference>
<dbReference type="Proteomes" id="UP000198287">
    <property type="component" value="Unassembled WGS sequence"/>
</dbReference>
<feature type="region of interest" description="Disordered" evidence="1">
    <location>
        <begin position="23"/>
        <end position="272"/>
    </location>
</feature>
<dbReference type="SUPFAM" id="SSF55315">
    <property type="entry name" value="L30e-like"/>
    <property type="match status" value="1"/>
</dbReference>
<reference evidence="3 4" key="1">
    <citation type="submission" date="2015-12" db="EMBL/GenBank/DDBJ databases">
        <title>The genome of Folsomia candida.</title>
        <authorList>
            <person name="Faddeeva A."/>
            <person name="Derks M.F."/>
            <person name="Anvar Y."/>
            <person name="Smit S."/>
            <person name="Van Straalen N."/>
            <person name="Roelofs D."/>
        </authorList>
    </citation>
    <scope>NUCLEOTIDE SEQUENCE [LARGE SCALE GENOMIC DNA]</scope>
    <source>
        <strain evidence="3 4">VU population</strain>
        <tissue evidence="3">Whole body</tissue>
    </source>
</reference>
<dbReference type="STRING" id="158441.A0A226DNK4"/>
<evidence type="ECO:0000256" key="1">
    <source>
        <dbReference type="SAM" id="MobiDB-lite"/>
    </source>
</evidence>
<feature type="region of interest" description="Disordered" evidence="1">
    <location>
        <begin position="490"/>
        <end position="511"/>
    </location>
</feature>
<dbReference type="PANTHER" id="PTHR13284">
    <property type="entry name" value="GH01354P"/>
    <property type="match status" value="1"/>
</dbReference>
<dbReference type="GO" id="GO:0035368">
    <property type="term" value="F:selenocysteine insertion sequence binding"/>
    <property type="evidence" value="ECO:0007669"/>
    <property type="project" value="InterPro"/>
</dbReference>
<dbReference type="AlphaFoldDB" id="A0A226DNK4"/>
<evidence type="ECO:0000259" key="2">
    <source>
        <dbReference type="Pfam" id="PF01248"/>
    </source>
</evidence>
<dbReference type="EMBL" id="LNIX01000014">
    <property type="protein sequence ID" value="OXA46813.1"/>
    <property type="molecule type" value="Genomic_DNA"/>
</dbReference>
<evidence type="ECO:0000313" key="3">
    <source>
        <dbReference type="EMBL" id="OXA46813.1"/>
    </source>
</evidence>
<name>A0A226DNK4_FOLCA</name>
<gene>
    <name evidence="3" type="ORF">Fcan01_18496</name>
</gene>
<feature type="compositionally biased region" description="Polar residues" evidence="1">
    <location>
        <begin position="97"/>
        <end position="106"/>
    </location>
</feature>
<feature type="compositionally biased region" description="Polar residues" evidence="1">
    <location>
        <begin position="178"/>
        <end position="202"/>
    </location>
</feature>
<dbReference type="InterPro" id="IPR029064">
    <property type="entry name" value="Ribosomal_eL30-like_sf"/>
</dbReference>
<keyword evidence="4" id="KW-1185">Reference proteome</keyword>
<feature type="compositionally biased region" description="Basic and acidic residues" evidence="1">
    <location>
        <begin position="579"/>
        <end position="588"/>
    </location>
</feature>
<dbReference type="OrthoDB" id="263617at2759"/>
<feature type="compositionally biased region" description="Basic and acidic residues" evidence="1">
    <location>
        <begin position="555"/>
        <end position="571"/>
    </location>
</feature>
<evidence type="ECO:0000313" key="4">
    <source>
        <dbReference type="Proteomes" id="UP000198287"/>
    </source>
</evidence>
<feature type="compositionally biased region" description="Basic and acidic residues" evidence="1">
    <location>
        <begin position="263"/>
        <end position="272"/>
    </location>
</feature>
<protein>
    <submittedName>
        <fullName evidence="3">Selenocysteine insertion sequence-binding protein 2</fullName>
    </submittedName>
</protein>
<dbReference type="GO" id="GO:1990904">
    <property type="term" value="C:ribonucleoprotein complex"/>
    <property type="evidence" value="ECO:0007669"/>
    <property type="project" value="TreeGrafter"/>
</dbReference>
<accession>A0A226DNK4</accession>
<feature type="compositionally biased region" description="Polar residues" evidence="1">
    <location>
        <begin position="23"/>
        <end position="34"/>
    </location>
</feature>
<dbReference type="Gene3D" id="3.30.1330.30">
    <property type="match status" value="1"/>
</dbReference>
<organism evidence="3 4">
    <name type="scientific">Folsomia candida</name>
    <name type="common">Springtail</name>
    <dbReference type="NCBI Taxonomy" id="158441"/>
    <lineage>
        <taxon>Eukaryota</taxon>
        <taxon>Metazoa</taxon>
        <taxon>Ecdysozoa</taxon>
        <taxon>Arthropoda</taxon>
        <taxon>Hexapoda</taxon>
        <taxon>Collembola</taxon>
        <taxon>Entomobryomorpha</taxon>
        <taxon>Isotomoidea</taxon>
        <taxon>Isotomidae</taxon>
        <taxon>Proisotominae</taxon>
        <taxon>Folsomia</taxon>
    </lineage>
</organism>
<dbReference type="PANTHER" id="PTHR13284:SF4">
    <property type="entry name" value="C2H2-TYPE DOMAIN-CONTAINING PROTEIN"/>
    <property type="match status" value="1"/>
</dbReference>
<dbReference type="InterPro" id="IPR004038">
    <property type="entry name" value="Ribosomal_eL8/eL30/eS12/Gad45"/>
</dbReference>
<feature type="compositionally biased region" description="Basic and acidic residues" evidence="1">
    <location>
        <begin position="134"/>
        <end position="160"/>
    </location>
</feature>
<feature type="region of interest" description="Disordered" evidence="1">
    <location>
        <begin position="542"/>
        <end position="599"/>
    </location>
</feature>